<dbReference type="InterPro" id="IPR002539">
    <property type="entry name" value="MaoC-like_dom"/>
</dbReference>
<dbReference type="Pfam" id="PF01575">
    <property type="entry name" value="MaoC_dehydratas"/>
    <property type="match status" value="1"/>
</dbReference>
<dbReference type="InterPro" id="IPR052342">
    <property type="entry name" value="MCH/BMMD"/>
</dbReference>
<feature type="domain" description="MaoC-like" evidence="1">
    <location>
        <begin position="26"/>
        <end position="125"/>
    </location>
</feature>
<reference evidence="2 3" key="1">
    <citation type="journal article" date="2012" name="J. Bacteriol.">
        <title>Genome sequence of the pathogenic Herbaspirillum seropedicae strain Os34, isolated from rice roots.</title>
        <authorList>
            <person name="Ye W."/>
            <person name="Ye S."/>
            <person name="Liu J."/>
            <person name="Chang S."/>
            <person name="Chen M."/>
            <person name="Zhu B."/>
            <person name="Guo L."/>
            <person name="An Q."/>
        </authorList>
    </citation>
    <scope>NUCLEOTIDE SEQUENCE [LARGE SCALE GENOMIC DNA]</scope>
    <source>
        <strain evidence="2 3">Os34</strain>
    </source>
</reference>
<dbReference type="PANTHER" id="PTHR43664:SF1">
    <property type="entry name" value="BETA-METHYLMALYL-COA DEHYDRATASE"/>
    <property type="match status" value="1"/>
</dbReference>
<dbReference type="Gene3D" id="3.10.129.10">
    <property type="entry name" value="Hotdog Thioesterase"/>
    <property type="match status" value="1"/>
</dbReference>
<dbReference type="RefSeq" id="WP_017450444.1">
    <property type="nucleotide sequence ID" value="NZ_CP008956.1"/>
</dbReference>
<dbReference type="SUPFAM" id="SSF54637">
    <property type="entry name" value="Thioesterase/thiol ester dehydrase-isomerase"/>
    <property type="match status" value="1"/>
</dbReference>
<dbReference type="InterPro" id="IPR029069">
    <property type="entry name" value="HotDog_dom_sf"/>
</dbReference>
<name>A0A6M3ZSY1_9BURK</name>
<dbReference type="Proteomes" id="UP000501648">
    <property type="component" value="Chromosome"/>
</dbReference>
<dbReference type="PANTHER" id="PTHR43664">
    <property type="entry name" value="MONOAMINE OXIDASE-RELATED"/>
    <property type="match status" value="1"/>
</dbReference>
<evidence type="ECO:0000259" key="1">
    <source>
        <dbReference type="Pfam" id="PF01575"/>
    </source>
</evidence>
<dbReference type="AlphaFoldDB" id="A0A6M3ZSY1"/>
<evidence type="ECO:0000313" key="3">
    <source>
        <dbReference type="Proteomes" id="UP000501648"/>
    </source>
</evidence>
<accession>A0A6M3ZSY1</accession>
<gene>
    <name evidence="2" type="ORF">C798_14965</name>
</gene>
<protein>
    <submittedName>
        <fullName evidence="2">Acyl dehydratase</fullName>
    </submittedName>
</protein>
<organism evidence="2 3">
    <name type="scientific">Herbaspirillum rubrisubalbicans Os34</name>
    <dbReference type="NCBI Taxonomy" id="1235827"/>
    <lineage>
        <taxon>Bacteria</taxon>
        <taxon>Pseudomonadati</taxon>
        <taxon>Pseudomonadota</taxon>
        <taxon>Betaproteobacteria</taxon>
        <taxon>Burkholderiales</taxon>
        <taxon>Oxalobacteraceae</taxon>
        <taxon>Herbaspirillum</taxon>
    </lineage>
</organism>
<proteinExistence type="predicted"/>
<sequence>MSQQQEDIPTVGLGMHWEDLPVGLRFKTVGRTVTETDVVNFVSVTGMLEVLFTNTEFLKEQSAIKGRVAPGALVFTFMEGLLTQATMQGVGFAFLNMELDIKGPTFVGDTLHVECEVIENRPSKNRPGLALVRTRNRVIKQDGTEVMVYTPLRLVKGHHYKG</sequence>
<dbReference type="EMBL" id="CP008956">
    <property type="protein sequence ID" value="QJQ01491.1"/>
    <property type="molecule type" value="Genomic_DNA"/>
</dbReference>
<evidence type="ECO:0000313" key="2">
    <source>
        <dbReference type="EMBL" id="QJQ01491.1"/>
    </source>
</evidence>